<feature type="domain" description="Glutamine amidotransferase" evidence="1">
    <location>
        <begin position="24"/>
        <end position="191"/>
    </location>
</feature>
<keyword evidence="2" id="KW-0808">Transferase</keyword>
<sequence>MTGKQLLIVKNIAREGPGILGEIVRERGIASETIELDQRQRFPPVDRYDAIVILGGPDSANDKNDKMREELARLREAMDIRKPCLGVCLGLQALVKTAGSRVAPSPVKEVGFRDPEGELYKIELTEKGRHDPLFQGLGSSFHVFQLHGETVELADGMLLLAAGKYCRNQVVRIGSNAYGIQCHFELTPEMFESWINEDPDLLKLDKEALRADFASIRDEYTRLGRRLLENFLAIAGM</sequence>
<protein>
    <submittedName>
        <fullName evidence="2">Glutamine amidotransferase</fullName>
    </submittedName>
</protein>
<dbReference type="STRING" id="1797197.A2Y75_00355"/>
<dbReference type="InterPro" id="IPR044992">
    <property type="entry name" value="ChyE-like"/>
</dbReference>
<evidence type="ECO:0000313" key="2">
    <source>
        <dbReference type="EMBL" id="OFW58974.1"/>
    </source>
</evidence>
<evidence type="ECO:0000259" key="1">
    <source>
        <dbReference type="Pfam" id="PF00117"/>
    </source>
</evidence>
<name>A0A1F2WQ29_9ACTN</name>
<dbReference type="AlphaFoldDB" id="A0A1F2WQ29"/>
<dbReference type="Proteomes" id="UP000177876">
    <property type="component" value="Unassembled WGS sequence"/>
</dbReference>
<dbReference type="SUPFAM" id="SSF52317">
    <property type="entry name" value="Class I glutamine amidotransferase-like"/>
    <property type="match status" value="1"/>
</dbReference>
<dbReference type="PANTHER" id="PTHR42695:SF5">
    <property type="entry name" value="GLUTAMINE AMIDOTRANSFERASE YLR126C-RELATED"/>
    <property type="match status" value="1"/>
</dbReference>
<dbReference type="Gene3D" id="3.40.50.880">
    <property type="match status" value="1"/>
</dbReference>
<dbReference type="Pfam" id="PF00117">
    <property type="entry name" value="GATase"/>
    <property type="match status" value="1"/>
</dbReference>
<evidence type="ECO:0000313" key="3">
    <source>
        <dbReference type="Proteomes" id="UP000177876"/>
    </source>
</evidence>
<dbReference type="InterPro" id="IPR029062">
    <property type="entry name" value="Class_I_gatase-like"/>
</dbReference>
<gene>
    <name evidence="2" type="ORF">A2Y75_00355</name>
</gene>
<dbReference type="EMBL" id="MELK01000019">
    <property type="protein sequence ID" value="OFW58974.1"/>
    <property type="molecule type" value="Genomic_DNA"/>
</dbReference>
<dbReference type="InterPro" id="IPR017926">
    <property type="entry name" value="GATASE"/>
</dbReference>
<keyword evidence="2" id="KW-0315">Glutamine amidotransferase</keyword>
<reference evidence="2 3" key="1">
    <citation type="journal article" date="2016" name="Nat. Commun.">
        <title>Thousands of microbial genomes shed light on interconnected biogeochemical processes in an aquifer system.</title>
        <authorList>
            <person name="Anantharaman K."/>
            <person name="Brown C.T."/>
            <person name="Hug L.A."/>
            <person name="Sharon I."/>
            <person name="Castelle C.J."/>
            <person name="Probst A.J."/>
            <person name="Thomas B.C."/>
            <person name="Singh A."/>
            <person name="Wilkins M.J."/>
            <person name="Karaoz U."/>
            <person name="Brodie E.L."/>
            <person name="Williams K.H."/>
            <person name="Hubbard S.S."/>
            <person name="Banfield J.F."/>
        </authorList>
    </citation>
    <scope>NUCLEOTIDE SEQUENCE [LARGE SCALE GENOMIC DNA]</scope>
</reference>
<organism evidence="2 3">
    <name type="scientific">Candidatus Solincola sediminis</name>
    <dbReference type="NCBI Taxonomy" id="1797199"/>
    <lineage>
        <taxon>Bacteria</taxon>
        <taxon>Bacillati</taxon>
        <taxon>Actinomycetota</taxon>
        <taxon>Candidatus Geothermincolia</taxon>
        <taxon>Candidatus Geothermincolales</taxon>
        <taxon>Candidatus Geothermincolaceae</taxon>
        <taxon>Candidatus Solincola</taxon>
    </lineage>
</organism>
<comment type="caution">
    <text evidence="2">The sequence shown here is derived from an EMBL/GenBank/DDBJ whole genome shotgun (WGS) entry which is preliminary data.</text>
</comment>
<dbReference type="GO" id="GO:0016740">
    <property type="term" value="F:transferase activity"/>
    <property type="evidence" value="ECO:0007669"/>
    <property type="project" value="UniProtKB-KW"/>
</dbReference>
<dbReference type="CDD" id="cd01741">
    <property type="entry name" value="GATase1_1"/>
    <property type="match status" value="1"/>
</dbReference>
<dbReference type="GO" id="GO:0005829">
    <property type="term" value="C:cytosol"/>
    <property type="evidence" value="ECO:0007669"/>
    <property type="project" value="TreeGrafter"/>
</dbReference>
<dbReference type="PANTHER" id="PTHR42695">
    <property type="entry name" value="GLUTAMINE AMIDOTRANSFERASE YLR126C-RELATED"/>
    <property type="match status" value="1"/>
</dbReference>
<proteinExistence type="predicted"/>
<dbReference type="PROSITE" id="PS51273">
    <property type="entry name" value="GATASE_TYPE_1"/>
    <property type="match status" value="1"/>
</dbReference>
<accession>A0A1F2WQ29</accession>